<evidence type="ECO:0000313" key="4">
    <source>
        <dbReference type="EMBL" id="TPW35779.1"/>
    </source>
</evidence>
<evidence type="ECO:0000259" key="3">
    <source>
        <dbReference type="Pfam" id="PF13411"/>
    </source>
</evidence>
<dbReference type="InterPro" id="IPR000551">
    <property type="entry name" value="MerR-type_HTH_dom"/>
</dbReference>
<keyword evidence="5" id="KW-1185">Reference proteome</keyword>
<dbReference type="Proteomes" id="UP000315037">
    <property type="component" value="Unassembled WGS sequence"/>
</dbReference>
<dbReference type="GO" id="GO:0003677">
    <property type="term" value="F:DNA binding"/>
    <property type="evidence" value="ECO:0007669"/>
    <property type="project" value="InterPro"/>
</dbReference>
<feature type="domain" description="HTH merR-type" evidence="3">
    <location>
        <begin position="10"/>
        <end position="77"/>
    </location>
</feature>
<dbReference type="InterPro" id="IPR009061">
    <property type="entry name" value="DNA-bd_dom_put_sf"/>
</dbReference>
<organism evidence="4 5">
    <name type="scientific">Oecophyllibacter saccharovorans</name>
    <dbReference type="NCBI Taxonomy" id="2558360"/>
    <lineage>
        <taxon>Bacteria</taxon>
        <taxon>Pseudomonadati</taxon>
        <taxon>Pseudomonadota</taxon>
        <taxon>Alphaproteobacteria</taxon>
        <taxon>Acetobacterales</taxon>
        <taxon>Acetobacteraceae</taxon>
        <taxon>Oecophyllibacter</taxon>
    </lineage>
</organism>
<proteinExistence type="predicted"/>
<feature type="region of interest" description="Disordered" evidence="2">
    <location>
        <begin position="183"/>
        <end position="206"/>
    </location>
</feature>
<dbReference type="RefSeq" id="WP_165600228.1">
    <property type="nucleotide sequence ID" value="NZ_SORZ01000001.1"/>
</dbReference>
<feature type="compositionally biased region" description="Polar residues" evidence="2">
    <location>
        <begin position="102"/>
        <end position="116"/>
    </location>
</feature>
<dbReference type="Gene3D" id="1.10.1660.10">
    <property type="match status" value="1"/>
</dbReference>
<dbReference type="Pfam" id="PF13411">
    <property type="entry name" value="MerR_1"/>
    <property type="match status" value="1"/>
</dbReference>
<gene>
    <name evidence="4" type="ORF">E3202_02225</name>
</gene>
<feature type="coiled-coil region" evidence="1">
    <location>
        <begin position="393"/>
        <end position="554"/>
    </location>
</feature>
<evidence type="ECO:0000256" key="1">
    <source>
        <dbReference type="SAM" id="Coils"/>
    </source>
</evidence>
<dbReference type="GO" id="GO:0006355">
    <property type="term" value="P:regulation of DNA-templated transcription"/>
    <property type="evidence" value="ECO:0007669"/>
    <property type="project" value="InterPro"/>
</dbReference>
<evidence type="ECO:0000256" key="2">
    <source>
        <dbReference type="SAM" id="MobiDB-lite"/>
    </source>
</evidence>
<protein>
    <submittedName>
        <fullName evidence="4">MerR family transcriptional regulator</fullName>
    </submittedName>
</protein>
<feature type="region of interest" description="Disordered" evidence="2">
    <location>
        <begin position="80"/>
        <end position="116"/>
    </location>
</feature>
<evidence type="ECO:0000313" key="5">
    <source>
        <dbReference type="Proteomes" id="UP000315037"/>
    </source>
</evidence>
<dbReference type="EMBL" id="SORZ01000001">
    <property type="protein sequence ID" value="TPW35779.1"/>
    <property type="molecule type" value="Genomic_DNA"/>
</dbReference>
<sequence>MSEAGRNELTLEQVAEIVGQPGYRLRSWENLYPVFQAPIFRNGTRYYTAADLEKMQRIAGLLYEGGHKRHEIMRLLRKEGLVPPQHQTQVKPPLSELEPEGSTPSAQLGQPEKATSQVLEEQALEETANDAQVALRQQVEEAQKGRHLAEAQLQRLQTELSGALQLVGEENARLQGEVEALKSRKEAEADAPPHTNTSVENAAEDQQEALQAHIMRLEEDLAQARLRQEQSTAAQDRILTAAKEASERLRTELAQHKTRLQELENLPERLKVLEESRRRLQEQLASRHAESREEMAALTASLQERERLLLEKEEQLEALRREKQQLEEQKDILAESLRKSENASVEAAQLQERLQAESLARKTAEEEGARRAEALEMQLQQQQAAETTRAETEKGLKAEIDLLEQQLSHTEEQLTRLTMEKENSAQRALDLEKELQALIQRNQQVGQEAETRRAEWQARGDRLEAEAALLKQQLEESRQQHEQFVTEVQADLAHEKGQATQLKAELELARERHKTLEETAERAMSTCEGQAAELAGCRAELESLRQSLETAQQHQVQGEQMTDANARLREGVAALLVELKELRSLFLD</sequence>
<dbReference type="AlphaFoldDB" id="A0A506UR78"/>
<accession>A0A506UR78</accession>
<reference evidence="4 5" key="1">
    <citation type="submission" date="2019-03" db="EMBL/GenBank/DDBJ databases">
        <title>The complete genome sequence of Neokomagataea sp. Jb2 NBRC113641.</title>
        <authorList>
            <person name="Chua K.-O."/>
            <person name="Chan K.-G."/>
            <person name="See-Too W.-S."/>
        </authorList>
    </citation>
    <scope>NUCLEOTIDE SEQUENCE [LARGE SCALE GENOMIC DNA]</scope>
    <source>
        <strain evidence="4 5">Jb2</strain>
    </source>
</reference>
<name>A0A506UR78_9PROT</name>
<keyword evidence="1" id="KW-0175">Coiled coil</keyword>
<dbReference type="SUPFAM" id="SSF46955">
    <property type="entry name" value="Putative DNA-binding domain"/>
    <property type="match status" value="1"/>
</dbReference>
<comment type="caution">
    <text evidence="4">The sequence shown here is derived from an EMBL/GenBank/DDBJ whole genome shotgun (WGS) entry which is preliminary data.</text>
</comment>